<reference evidence="1 2" key="1">
    <citation type="submission" date="2019-01" db="EMBL/GenBank/DDBJ databases">
        <authorList>
            <person name="Chen W.-M."/>
        </authorList>
    </citation>
    <scope>NUCLEOTIDE SEQUENCE [LARGE SCALE GENOMIC DNA]</scope>
    <source>
        <strain evidence="1 2">CCP-7</strain>
    </source>
</reference>
<keyword evidence="2" id="KW-1185">Reference proteome</keyword>
<comment type="caution">
    <text evidence="1">The sequence shown here is derived from an EMBL/GenBank/DDBJ whole genome shotgun (WGS) entry which is preliminary data.</text>
</comment>
<dbReference type="AlphaFoldDB" id="A0A437M7Z0"/>
<evidence type="ECO:0000313" key="2">
    <source>
        <dbReference type="Proteomes" id="UP000282971"/>
    </source>
</evidence>
<gene>
    <name evidence="1" type="ORF">EOD43_07415</name>
</gene>
<dbReference type="RefSeq" id="WP_164857144.1">
    <property type="nucleotide sequence ID" value="NZ_SACN01000001.1"/>
</dbReference>
<evidence type="ECO:0000313" key="1">
    <source>
        <dbReference type="EMBL" id="RVT93686.1"/>
    </source>
</evidence>
<name>A0A437M7Z0_9SPHN</name>
<accession>A0A437M7Z0</accession>
<dbReference type="Proteomes" id="UP000282971">
    <property type="component" value="Unassembled WGS sequence"/>
</dbReference>
<sequence length="90" mass="9822">MAICDSEGCAFAGSAKLEARESLPWGRYEAPHLDIEINTVRGRDSINRGAAAEIALDACLNDLDRLRRVQDQIDRARRGISCCDDGDSGK</sequence>
<proteinExistence type="predicted"/>
<protein>
    <submittedName>
        <fullName evidence="1">Uncharacterized protein</fullName>
    </submittedName>
</protein>
<dbReference type="EMBL" id="SACN01000001">
    <property type="protein sequence ID" value="RVT93686.1"/>
    <property type="molecule type" value="Genomic_DNA"/>
</dbReference>
<organism evidence="1 2">
    <name type="scientific">Sphingomonas crocodyli</name>
    <dbReference type="NCBI Taxonomy" id="1979270"/>
    <lineage>
        <taxon>Bacteria</taxon>
        <taxon>Pseudomonadati</taxon>
        <taxon>Pseudomonadota</taxon>
        <taxon>Alphaproteobacteria</taxon>
        <taxon>Sphingomonadales</taxon>
        <taxon>Sphingomonadaceae</taxon>
        <taxon>Sphingomonas</taxon>
    </lineage>
</organism>